<keyword evidence="2 11" id="KW-0696">RNA-directed RNA polymerase</keyword>
<dbReference type="KEGG" id="vg:80398432"/>
<dbReference type="GO" id="GO:0046872">
    <property type="term" value="F:metal ion binding"/>
    <property type="evidence" value="ECO:0007669"/>
    <property type="project" value="UniProtKB-KW"/>
</dbReference>
<sequence length="530" mass="60167">MGIPKVTLPSALAESVLVDLLEGINSPYSLSLAMQVRNKTFEPRKVHPSDYIDLSSYRDDVAAEALFKKERDFIFKTDDSIRYDKACASYYENEYLCTRQALSLEPFNYLLERPRKLLKQWLKGFSHQRMKDSVLKFGPGTTYGTSGVNSTLDYKLVTDLTITADCLDLYQELTAGSIMDTNLVDPRPFRIVPGNRFATVSKTYDTDRPICIEPICNMSVQLAIGSELRNCLNKQYSVPFDELPALHHRRLMAHGDALATIDLSNASDTISFALVKALLPEHIYRYIEQSRSPSTRINGHWHTNDKCSSMGNGFTFELESLIFLALARSIDPAATVFGDDIICDAKLAPYLITNLKRFCFVPNMSKTFISGPFKESCGLDVWHNVNVRPVFLRNSPYGKTTVSLRCVYSYLQNIDRFIRNHFIDDDEYVFRNRAFQRILRCIPDTLRFFGPSGRQEFIPAPRRLWKASNKGYILKVKGLAVRPKFRKVCEALSSSDRRIITYALLQGDSRGVLPRNLGNIDCVGNITLPS</sequence>
<dbReference type="SUPFAM" id="SSF56672">
    <property type="entry name" value="DNA/RNA polymerases"/>
    <property type="match status" value="1"/>
</dbReference>
<evidence type="ECO:0000256" key="5">
    <source>
        <dbReference type="ARBA" id="ARBA00022741"/>
    </source>
</evidence>
<dbReference type="GO" id="GO:0000166">
    <property type="term" value="F:nucleotide binding"/>
    <property type="evidence" value="ECO:0007669"/>
    <property type="project" value="UniProtKB-KW"/>
</dbReference>
<keyword evidence="5" id="KW-0547">Nucleotide-binding</keyword>
<dbReference type="GeneID" id="80398432"/>
<evidence type="ECO:0000256" key="6">
    <source>
        <dbReference type="ARBA" id="ARBA00022953"/>
    </source>
</evidence>
<dbReference type="InterPro" id="IPR007096">
    <property type="entry name" value="RNA-dir_Rpol_cat_phage"/>
</dbReference>
<evidence type="ECO:0000256" key="2">
    <source>
        <dbReference type="ARBA" id="ARBA00022484"/>
    </source>
</evidence>
<dbReference type="InterPro" id="IPR043502">
    <property type="entry name" value="DNA/RNA_pol_sf"/>
</dbReference>
<name>A0A8S5L0S5_9VIRU</name>
<feature type="binding site" evidence="9">
    <location>
        <position position="339"/>
    </location>
    <ligand>
        <name>Mg(2+)</name>
        <dbReference type="ChEBI" id="CHEBI:18420"/>
        <label>2</label>
    </ligand>
</feature>
<dbReference type="Proteomes" id="UP000676490">
    <property type="component" value="Segment"/>
</dbReference>
<evidence type="ECO:0000256" key="4">
    <source>
        <dbReference type="ARBA" id="ARBA00022695"/>
    </source>
</evidence>
<dbReference type="PROSITE" id="PS50522">
    <property type="entry name" value="RDRP_PHAGE"/>
    <property type="match status" value="1"/>
</dbReference>
<dbReference type="GO" id="GO:0039694">
    <property type="term" value="P:viral RNA genome replication"/>
    <property type="evidence" value="ECO:0007669"/>
    <property type="project" value="InterPro"/>
</dbReference>
<keyword evidence="6" id="KW-0693">Viral RNA replication</keyword>
<keyword evidence="12" id="KW-1185">Reference proteome</keyword>
<gene>
    <name evidence="11" type="primary">SRR6960551_6_3</name>
</gene>
<feature type="binding site" evidence="9">
    <location>
        <position position="340"/>
    </location>
    <ligand>
        <name>Mg(2+)</name>
        <dbReference type="ChEBI" id="CHEBI:18420"/>
        <label>2</label>
    </ligand>
</feature>
<dbReference type="EMBL" id="BK013700">
    <property type="protein sequence ID" value="DAD51039.1"/>
    <property type="molecule type" value="Genomic_RNA"/>
</dbReference>
<evidence type="ECO:0000256" key="1">
    <source>
        <dbReference type="ARBA" id="ARBA00012494"/>
    </source>
</evidence>
<keyword evidence="9" id="KW-0460">Magnesium</keyword>
<proteinExistence type="predicted"/>
<protein>
    <recommendedName>
        <fullName evidence="1">RNA-directed RNA polymerase</fullName>
        <ecNumber evidence="1">2.7.7.48</ecNumber>
    </recommendedName>
    <alternativeName>
        <fullName evidence="7">RNA replicase beta chain</fullName>
    </alternativeName>
</protein>
<dbReference type="GO" id="GO:0003968">
    <property type="term" value="F:RNA-directed RNA polymerase activity"/>
    <property type="evidence" value="ECO:0007669"/>
    <property type="project" value="UniProtKB-KW"/>
</dbReference>
<feature type="binding site" evidence="9">
    <location>
        <position position="262"/>
    </location>
    <ligand>
        <name>Mg(2+)</name>
        <dbReference type="ChEBI" id="CHEBI:18420"/>
        <label>2</label>
    </ligand>
</feature>
<evidence type="ECO:0000313" key="12">
    <source>
        <dbReference type="Proteomes" id="UP000676490"/>
    </source>
</evidence>
<organism evidence="11 12">
    <name type="scientific">ssRNA phage SRR6960551_6</name>
    <dbReference type="NCBI Taxonomy" id="2786557"/>
    <lineage>
        <taxon>Viruses</taxon>
        <taxon>Riboviria</taxon>
        <taxon>Orthornavirae</taxon>
        <taxon>Lenarviricota</taxon>
        <taxon>Leviviricetes</taxon>
        <taxon>Norzivirales</taxon>
        <taxon>Fiersviridae</taxon>
        <taxon>Johnovirus</taxon>
        <taxon>Johnovirus asienecus</taxon>
    </lineage>
</organism>
<evidence type="ECO:0000256" key="9">
    <source>
        <dbReference type="PIRSR" id="PIRSR605093-1"/>
    </source>
</evidence>
<dbReference type="InterPro" id="IPR005093">
    <property type="entry name" value="RNArep_beta"/>
</dbReference>
<keyword evidence="3" id="KW-0808">Transferase</keyword>
<evidence type="ECO:0000256" key="8">
    <source>
        <dbReference type="ARBA" id="ARBA00048744"/>
    </source>
</evidence>
<accession>A0A8S5L0S5</accession>
<keyword evidence="4" id="KW-0548">Nucleotidyltransferase</keyword>
<dbReference type="EC" id="2.7.7.48" evidence="1"/>
<evidence type="ECO:0000256" key="3">
    <source>
        <dbReference type="ARBA" id="ARBA00022679"/>
    </source>
</evidence>
<reference evidence="11" key="1">
    <citation type="submission" date="2020-09" db="EMBL/GenBank/DDBJ databases">
        <title>Leviviricetes taxonomy.</title>
        <authorList>
            <person name="Stockdale S.R."/>
            <person name="Callanan J."/>
            <person name="Adriaenssens E.M."/>
            <person name="Kuhn J.H."/>
            <person name="Rumnieks J."/>
            <person name="Shkoporov A."/>
            <person name="Draper L.A."/>
            <person name="Ross P."/>
            <person name="Hill C."/>
        </authorList>
    </citation>
    <scope>NUCLEOTIDE SEQUENCE</scope>
</reference>
<dbReference type="RefSeq" id="YP_010769422.1">
    <property type="nucleotide sequence ID" value="NC_073969.1"/>
</dbReference>
<evidence type="ECO:0000256" key="7">
    <source>
        <dbReference type="ARBA" id="ARBA00030248"/>
    </source>
</evidence>
<comment type="cofactor">
    <cofactor evidence="9">
        <name>Mg(2+)</name>
        <dbReference type="ChEBI" id="CHEBI:18420"/>
    </cofactor>
    <text evidence="9">Binds 2 Mg(2+) per subunit.</text>
</comment>
<evidence type="ECO:0000313" key="11">
    <source>
        <dbReference type="EMBL" id="DAD51039.1"/>
    </source>
</evidence>
<keyword evidence="9" id="KW-0479">Metal-binding</keyword>
<feature type="domain" description="RdRp catalytic" evidence="10">
    <location>
        <begin position="247"/>
        <end position="371"/>
    </location>
</feature>
<dbReference type="Pfam" id="PF03431">
    <property type="entry name" value="RNA_replicase_B"/>
    <property type="match status" value="1"/>
</dbReference>
<comment type="catalytic activity">
    <reaction evidence="8">
        <text>RNA(n) + a ribonucleoside 5'-triphosphate = RNA(n+1) + diphosphate</text>
        <dbReference type="Rhea" id="RHEA:21248"/>
        <dbReference type="Rhea" id="RHEA-COMP:14527"/>
        <dbReference type="Rhea" id="RHEA-COMP:17342"/>
        <dbReference type="ChEBI" id="CHEBI:33019"/>
        <dbReference type="ChEBI" id="CHEBI:61557"/>
        <dbReference type="ChEBI" id="CHEBI:140395"/>
        <dbReference type="EC" id="2.7.7.48"/>
    </reaction>
</comment>
<evidence type="ECO:0000259" key="10">
    <source>
        <dbReference type="PROSITE" id="PS50522"/>
    </source>
</evidence>